<evidence type="ECO:0000256" key="1">
    <source>
        <dbReference type="SAM" id="Phobius"/>
    </source>
</evidence>
<proteinExistence type="predicted"/>
<dbReference type="AlphaFoldDB" id="A0A252F585"/>
<gene>
    <name evidence="2" type="ORF">CBW42_04875</name>
</gene>
<evidence type="ECO:0000313" key="3">
    <source>
        <dbReference type="Proteomes" id="UP000194903"/>
    </source>
</evidence>
<reference evidence="2 3" key="1">
    <citation type="submission" date="2017-05" db="EMBL/GenBank/DDBJ databases">
        <title>Butyricicoccus porcorum sp. nov. a butyrate-producing bacterium from the swine intestinal tract.</title>
        <authorList>
            <person name="Trachsel J."/>
            <person name="Humphrey S."/>
            <person name="Allen H.K."/>
        </authorList>
    </citation>
    <scope>NUCLEOTIDE SEQUENCE [LARGE SCALE GENOMIC DNA]</scope>
    <source>
        <strain evidence="2">BB10</strain>
    </source>
</reference>
<dbReference type="OrthoDB" id="1912846at2"/>
<feature type="transmembrane region" description="Helical" evidence="1">
    <location>
        <begin position="134"/>
        <end position="156"/>
    </location>
</feature>
<feature type="transmembrane region" description="Helical" evidence="1">
    <location>
        <begin position="12"/>
        <end position="36"/>
    </location>
</feature>
<dbReference type="RefSeq" id="WP_087018327.1">
    <property type="nucleotide sequence ID" value="NZ_CP178353.1"/>
</dbReference>
<name>A0A252F585_9FIRM</name>
<protein>
    <recommendedName>
        <fullName evidence="4">Peptidase M50 domain-containing protein</fullName>
    </recommendedName>
</protein>
<keyword evidence="1" id="KW-1133">Transmembrane helix</keyword>
<dbReference type="EMBL" id="NHOC01000004">
    <property type="protein sequence ID" value="OUM20924.1"/>
    <property type="molecule type" value="Genomic_DNA"/>
</dbReference>
<feature type="transmembrane region" description="Helical" evidence="1">
    <location>
        <begin position="60"/>
        <end position="83"/>
    </location>
</feature>
<comment type="caution">
    <text evidence="2">The sequence shown here is derived from an EMBL/GenBank/DDBJ whole genome shotgun (WGS) entry which is preliminary data.</text>
</comment>
<evidence type="ECO:0008006" key="4">
    <source>
        <dbReference type="Google" id="ProtNLM"/>
    </source>
</evidence>
<evidence type="ECO:0000313" key="2">
    <source>
        <dbReference type="EMBL" id="OUM20924.1"/>
    </source>
</evidence>
<keyword evidence="1" id="KW-0472">Membrane</keyword>
<sequence length="170" mass="19208">MNKRIRQYIGLLSAVLMYYIIHEGAHLIYALSVGAFRKINFMGLGMQIGIYEERMSETGLGIFCSVGVAATMITAYVLTLTSAQICKVKSKTFKVCLYYITIAMLLIDPLYLSILCGFFGGGDMNGIALLFPEWAVRIFFGVMLVIHCLLFWRIVLPMYKRAFMTREPDA</sequence>
<keyword evidence="1" id="KW-0812">Transmembrane</keyword>
<organism evidence="2 3">
    <name type="scientific">Butyricicoccus porcorum</name>
    <dbReference type="NCBI Taxonomy" id="1945634"/>
    <lineage>
        <taxon>Bacteria</taxon>
        <taxon>Bacillati</taxon>
        <taxon>Bacillota</taxon>
        <taxon>Clostridia</taxon>
        <taxon>Eubacteriales</taxon>
        <taxon>Butyricicoccaceae</taxon>
        <taxon>Butyricicoccus</taxon>
    </lineage>
</organism>
<keyword evidence="3" id="KW-1185">Reference proteome</keyword>
<feature type="transmembrane region" description="Helical" evidence="1">
    <location>
        <begin position="95"/>
        <end position="122"/>
    </location>
</feature>
<dbReference type="Proteomes" id="UP000194903">
    <property type="component" value="Unassembled WGS sequence"/>
</dbReference>
<accession>A0A252F585</accession>